<keyword evidence="2" id="KW-0812">Transmembrane</keyword>
<accession>A0A6G1K2R5</accession>
<feature type="region of interest" description="Disordered" evidence="1">
    <location>
        <begin position="1"/>
        <end position="22"/>
    </location>
</feature>
<gene>
    <name evidence="3" type="ORF">K504DRAFT_536169</name>
</gene>
<reference evidence="3" key="1">
    <citation type="journal article" date="2020" name="Stud. Mycol.">
        <title>101 Dothideomycetes genomes: a test case for predicting lifestyles and emergence of pathogens.</title>
        <authorList>
            <person name="Haridas S."/>
            <person name="Albert R."/>
            <person name="Binder M."/>
            <person name="Bloem J."/>
            <person name="Labutti K."/>
            <person name="Salamov A."/>
            <person name="Andreopoulos B."/>
            <person name="Baker S."/>
            <person name="Barry K."/>
            <person name="Bills G."/>
            <person name="Bluhm B."/>
            <person name="Cannon C."/>
            <person name="Castanera R."/>
            <person name="Culley D."/>
            <person name="Daum C."/>
            <person name="Ezra D."/>
            <person name="Gonzalez J."/>
            <person name="Henrissat B."/>
            <person name="Kuo A."/>
            <person name="Liang C."/>
            <person name="Lipzen A."/>
            <person name="Lutzoni F."/>
            <person name="Magnuson J."/>
            <person name="Mondo S."/>
            <person name="Nolan M."/>
            <person name="Ohm R."/>
            <person name="Pangilinan J."/>
            <person name="Park H.-J."/>
            <person name="Ramirez L."/>
            <person name="Alfaro M."/>
            <person name="Sun H."/>
            <person name="Tritt A."/>
            <person name="Yoshinaga Y."/>
            <person name="Zwiers L.-H."/>
            <person name="Turgeon B."/>
            <person name="Goodwin S."/>
            <person name="Spatafora J."/>
            <person name="Crous P."/>
            <person name="Grigoriev I."/>
        </authorList>
    </citation>
    <scope>NUCLEOTIDE SEQUENCE</scope>
    <source>
        <strain evidence="3">CBS 279.74</strain>
    </source>
</reference>
<keyword evidence="4" id="KW-1185">Reference proteome</keyword>
<keyword evidence="2" id="KW-1133">Transmembrane helix</keyword>
<evidence type="ECO:0000313" key="3">
    <source>
        <dbReference type="EMBL" id="KAF2706741.1"/>
    </source>
</evidence>
<organism evidence="3 4">
    <name type="scientific">Pleomassaria siparia CBS 279.74</name>
    <dbReference type="NCBI Taxonomy" id="1314801"/>
    <lineage>
        <taxon>Eukaryota</taxon>
        <taxon>Fungi</taxon>
        <taxon>Dikarya</taxon>
        <taxon>Ascomycota</taxon>
        <taxon>Pezizomycotina</taxon>
        <taxon>Dothideomycetes</taxon>
        <taxon>Pleosporomycetidae</taxon>
        <taxon>Pleosporales</taxon>
        <taxon>Pleomassariaceae</taxon>
        <taxon>Pleomassaria</taxon>
    </lineage>
</organism>
<name>A0A6G1K2R5_9PLEO</name>
<evidence type="ECO:0000256" key="2">
    <source>
        <dbReference type="SAM" id="Phobius"/>
    </source>
</evidence>
<sequence>MNASPRPSIRPSSNQYTPTQSPQPFIETAEEARAVLTHLLDTLKKPGNKYHERYGAWIDAQTGLEDFLFRHIRPEVWRCLWTGCRKLDALKMVGGDIKSEGRGIYFDGVLGLDRTVRIYIGQSTHLRSRIAQHWNFRYRRDNPSLHYHAMQNSIYNTFGILAVLPSATPGNQNHKLPGMDCPDLVLNILEMWMCLLFQSLPPQLLEEWLPTEAGKEWRGKDPMALNIACPLDNGSKGQRKWLDLSASEDPLVKEYLANGDRKKSEIEYTQRQVRQVQASPQQNRYPPRNHQAYDPEPTISSGVVLFSVCALAAVLIFTSLKTGGPTPRPKGWRW</sequence>
<keyword evidence="2" id="KW-0472">Membrane</keyword>
<dbReference type="Proteomes" id="UP000799428">
    <property type="component" value="Unassembled WGS sequence"/>
</dbReference>
<dbReference type="AlphaFoldDB" id="A0A6G1K2R5"/>
<evidence type="ECO:0000313" key="4">
    <source>
        <dbReference type="Proteomes" id="UP000799428"/>
    </source>
</evidence>
<protein>
    <submittedName>
        <fullName evidence="3">Uncharacterized protein</fullName>
    </submittedName>
</protein>
<proteinExistence type="predicted"/>
<feature type="transmembrane region" description="Helical" evidence="2">
    <location>
        <begin position="299"/>
        <end position="320"/>
    </location>
</feature>
<evidence type="ECO:0000256" key="1">
    <source>
        <dbReference type="SAM" id="MobiDB-lite"/>
    </source>
</evidence>
<dbReference type="OrthoDB" id="5412936at2759"/>
<dbReference type="EMBL" id="MU005775">
    <property type="protein sequence ID" value="KAF2706741.1"/>
    <property type="molecule type" value="Genomic_DNA"/>
</dbReference>